<dbReference type="InterPro" id="IPR013520">
    <property type="entry name" value="Ribonucl_H"/>
</dbReference>
<dbReference type="PANTHER" id="PTHR13058">
    <property type="entry name" value="THREE PRIME REPAIR EXONUCLEASE 1, 2"/>
    <property type="match status" value="1"/>
</dbReference>
<evidence type="ECO:0000313" key="9">
    <source>
        <dbReference type="EMBL" id="KDR20533.1"/>
    </source>
</evidence>
<sequence>MGGVVQQGCVKNRIRSFVILDLETTGLPYDKPVKITEISMVAALREHITEYRNGLINGVAVPRVLSKLSICISPRRRISKRASDITHLTNELLEHQNPFDEHLFNMLNGFMKRVPQPVCIIAHNGLRFDFPILQAELFKIGKAFPDHIMCADSLCGFRNLLQACKSTTPEVDTSEITEGKRGCLNVSCPTQKRLNLLSKEKLQNTLSSFKLDDVYRFLLKRDPVNSHYAENDALNLLECIVALGNGFMEWADENAIQFNSIKEMG</sequence>
<protein>
    <submittedName>
        <fullName evidence="9">Three prime repair exonuclease 1</fullName>
    </submittedName>
</protein>
<organism evidence="9 10">
    <name type="scientific">Zootermopsis nevadensis</name>
    <name type="common">Dampwood termite</name>
    <dbReference type="NCBI Taxonomy" id="136037"/>
    <lineage>
        <taxon>Eukaryota</taxon>
        <taxon>Metazoa</taxon>
        <taxon>Ecdysozoa</taxon>
        <taxon>Arthropoda</taxon>
        <taxon>Hexapoda</taxon>
        <taxon>Insecta</taxon>
        <taxon>Pterygota</taxon>
        <taxon>Neoptera</taxon>
        <taxon>Polyneoptera</taxon>
        <taxon>Dictyoptera</taxon>
        <taxon>Blattodea</taxon>
        <taxon>Blattoidea</taxon>
        <taxon>Termitoidae</taxon>
        <taxon>Termopsidae</taxon>
        <taxon>Zootermopsis</taxon>
    </lineage>
</organism>
<dbReference type="SMART" id="SM00479">
    <property type="entry name" value="EXOIII"/>
    <property type="match status" value="1"/>
</dbReference>
<evidence type="ECO:0000256" key="7">
    <source>
        <dbReference type="ARBA" id="ARBA00025769"/>
    </source>
</evidence>
<dbReference type="FunCoup" id="A0A067RLU5">
    <property type="interactions" value="76"/>
</dbReference>
<evidence type="ECO:0000256" key="1">
    <source>
        <dbReference type="ARBA" id="ARBA00001946"/>
    </source>
</evidence>
<dbReference type="GO" id="GO:0008296">
    <property type="term" value="F:3'-5'-DNA exonuclease activity"/>
    <property type="evidence" value="ECO:0007669"/>
    <property type="project" value="TreeGrafter"/>
</dbReference>
<keyword evidence="5 9" id="KW-0269">Exonuclease</keyword>
<dbReference type="SUPFAM" id="SSF53098">
    <property type="entry name" value="Ribonuclease H-like"/>
    <property type="match status" value="1"/>
</dbReference>
<dbReference type="InterPro" id="IPR040393">
    <property type="entry name" value="TREX1/2"/>
</dbReference>
<evidence type="ECO:0000259" key="8">
    <source>
        <dbReference type="SMART" id="SM00479"/>
    </source>
</evidence>
<dbReference type="PANTHER" id="PTHR13058:SF19">
    <property type="entry name" value="LD40940P"/>
    <property type="match status" value="1"/>
</dbReference>
<reference evidence="9 10" key="1">
    <citation type="journal article" date="2014" name="Nat. Commun.">
        <title>Molecular traces of alternative social organization in a termite genome.</title>
        <authorList>
            <person name="Terrapon N."/>
            <person name="Li C."/>
            <person name="Robertson H.M."/>
            <person name="Ji L."/>
            <person name="Meng X."/>
            <person name="Booth W."/>
            <person name="Chen Z."/>
            <person name="Childers C.P."/>
            <person name="Glastad K.M."/>
            <person name="Gokhale K."/>
            <person name="Gowin J."/>
            <person name="Gronenberg W."/>
            <person name="Hermansen R.A."/>
            <person name="Hu H."/>
            <person name="Hunt B.G."/>
            <person name="Huylmans A.K."/>
            <person name="Khalil S.M."/>
            <person name="Mitchell R.D."/>
            <person name="Munoz-Torres M.C."/>
            <person name="Mustard J.A."/>
            <person name="Pan H."/>
            <person name="Reese J.T."/>
            <person name="Scharf M.E."/>
            <person name="Sun F."/>
            <person name="Vogel H."/>
            <person name="Xiao J."/>
            <person name="Yang W."/>
            <person name="Yang Z."/>
            <person name="Yang Z."/>
            <person name="Zhou J."/>
            <person name="Zhu J."/>
            <person name="Brent C.S."/>
            <person name="Elsik C.G."/>
            <person name="Goodisman M.A."/>
            <person name="Liberles D.A."/>
            <person name="Roe R.M."/>
            <person name="Vargo E.L."/>
            <person name="Vilcinskas A."/>
            <person name="Wang J."/>
            <person name="Bornberg-Bauer E."/>
            <person name="Korb J."/>
            <person name="Zhang G."/>
            <person name="Liebig J."/>
        </authorList>
    </citation>
    <scope>NUCLEOTIDE SEQUENCE [LARGE SCALE GENOMIC DNA]</scope>
    <source>
        <tissue evidence="9">Whole organism</tissue>
    </source>
</reference>
<comment type="cofactor">
    <cofactor evidence="1">
        <name>Mg(2+)</name>
        <dbReference type="ChEBI" id="CHEBI:18420"/>
    </cofactor>
</comment>
<keyword evidence="4" id="KW-0378">Hydrolase</keyword>
<dbReference type="eggNOG" id="KOG4793">
    <property type="taxonomic scope" value="Eukaryota"/>
</dbReference>
<dbReference type="OrthoDB" id="10250935at2759"/>
<dbReference type="GO" id="GO:0046872">
    <property type="term" value="F:metal ion binding"/>
    <property type="evidence" value="ECO:0007669"/>
    <property type="project" value="UniProtKB-KW"/>
</dbReference>
<keyword evidence="3" id="KW-0479">Metal-binding</keyword>
<proteinExistence type="inferred from homology"/>
<evidence type="ECO:0000256" key="4">
    <source>
        <dbReference type="ARBA" id="ARBA00022801"/>
    </source>
</evidence>
<accession>A0A067RLU5</accession>
<evidence type="ECO:0000313" key="10">
    <source>
        <dbReference type="Proteomes" id="UP000027135"/>
    </source>
</evidence>
<evidence type="ECO:0000256" key="5">
    <source>
        <dbReference type="ARBA" id="ARBA00022839"/>
    </source>
</evidence>
<dbReference type="InParanoid" id="A0A067RLU5"/>
<dbReference type="GO" id="GO:0006308">
    <property type="term" value="P:DNA catabolic process"/>
    <property type="evidence" value="ECO:0007669"/>
    <property type="project" value="TreeGrafter"/>
</dbReference>
<dbReference type="EMBL" id="KK852598">
    <property type="protein sequence ID" value="KDR20533.1"/>
    <property type="molecule type" value="Genomic_DNA"/>
</dbReference>
<name>A0A067RLU5_ZOONE</name>
<evidence type="ECO:0000256" key="6">
    <source>
        <dbReference type="ARBA" id="ARBA00022842"/>
    </source>
</evidence>
<dbReference type="OMA" id="ICQWRPR"/>
<dbReference type="AlphaFoldDB" id="A0A067RLU5"/>
<dbReference type="STRING" id="136037.A0A067RLU5"/>
<gene>
    <name evidence="9" type="ORF">L798_04984</name>
</gene>
<evidence type="ECO:0000256" key="2">
    <source>
        <dbReference type="ARBA" id="ARBA00022722"/>
    </source>
</evidence>
<feature type="domain" description="Exonuclease" evidence="8">
    <location>
        <begin position="16"/>
        <end position="249"/>
    </location>
</feature>
<comment type="similarity">
    <text evidence="7">Belongs to the exonuclease superfamily. TREX family.</text>
</comment>
<evidence type="ECO:0000256" key="3">
    <source>
        <dbReference type="ARBA" id="ARBA00022723"/>
    </source>
</evidence>
<dbReference type="Gene3D" id="3.30.420.10">
    <property type="entry name" value="Ribonuclease H-like superfamily/Ribonuclease H"/>
    <property type="match status" value="1"/>
</dbReference>
<dbReference type="InterPro" id="IPR012337">
    <property type="entry name" value="RNaseH-like_sf"/>
</dbReference>
<dbReference type="GO" id="GO:0005737">
    <property type="term" value="C:cytoplasm"/>
    <property type="evidence" value="ECO:0007669"/>
    <property type="project" value="TreeGrafter"/>
</dbReference>
<dbReference type="InterPro" id="IPR036397">
    <property type="entry name" value="RNaseH_sf"/>
</dbReference>
<dbReference type="Pfam" id="PF00929">
    <property type="entry name" value="RNase_T"/>
    <property type="match status" value="1"/>
</dbReference>
<dbReference type="GO" id="GO:0003676">
    <property type="term" value="F:nucleic acid binding"/>
    <property type="evidence" value="ECO:0007669"/>
    <property type="project" value="InterPro"/>
</dbReference>
<keyword evidence="6" id="KW-0460">Magnesium</keyword>
<dbReference type="Proteomes" id="UP000027135">
    <property type="component" value="Unassembled WGS sequence"/>
</dbReference>
<keyword evidence="2" id="KW-0540">Nuclease</keyword>
<keyword evidence="10" id="KW-1185">Reference proteome</keyword>